<dbReference type="InterPro" id="IPR038390">
    <property type="entry name" value="Metal_Tscrpt_repr_sf"/>
</dbReference>
<keyword evidence="4" id="KW-0479">Metal-binding</keyword>
<dbReference type="Proteomes" id="UP000260025">
    <property type="component" value="Unassembled WGS sequence"/>
</dbReference>
<accession>A0A3E2VTZ1</accession>
<dbReference type="AlphaFoldDB" id="A0A3E2VTZ1"/>
<dbReference type="CDD" id="cd10159">
    <property type="entry name" value="CsoR-like_DUF156_2"/>
    <property type="match status" value="1"/>
</dbReference>
<evidence type="ECO:0000256" key="6">
    <source>
        <dbReference type="ARBA" id="ARBA00041544"/>
    </source>
</evidence>
<gene>
    <name evidence="7" type="ORF">DXA38_13795</name>
</gene>
<evidence type="ECO:0000313" key="7">
    <source>
        <dbReference type="EMBL" id="RGC14418.1"/>
    </source>
</evidence>
<dbReference type="GO" id="GO:0045892">
    <property type="term" value="P:negative regulation of DNA-templated transcription"/>
    <property type="evidence" value="ECO:0007669"/>
    <property type="project" value="UniProtKB-ARBA"/>
</dbReference>
<organism evidence="7 8">
    <name type="scientific">Clostridium innocuum</name>
    <dbReference type="NCBI Taxonomy" id="1522"/>
    <lineage>
        <taxon>Bacteria</taxon>
        <taxon>Bacillati</taxon>
        <taxon>Bacillota</taxon>
        <taxon>Clostridia</taxon>
        <taxon>Eubacteriales</taxon>
        <taxon>Clostridiaceae</taxon>
        <taxon>Clostridium</taxon>
    </lineage>
</organism>
<evidence type="ECO:0000256" key="2">
    <source>
        <dbReference type="ARBA" id="ARBA00011738"/>
    </source>
</evidence>
<reference evidence="7 8" key="1">
    <citation type="submission" date="2018-08" db="EMBL/GenBank/DDBJ databases">
        <title>A genome reference for cultivated species of the human gut microbiota.</title>
        <authorList>
            <person name="Zou Y."/>
            <person name="Xue W."/>
            <person name="Luo G."/>
        </authorList>
    </citation>
    <scope>NUCLEOTIDE SEQUENCE [LARGE SCALE GENOMIC DNA]</scope>
    <source>
        <strain evidence="7 8">OF01-2LB</strain>
    </source>
</reference>
<dbReference type="RefSeq" id="WP_117443673.1">
    <property type="nucleotide sequence ID" value="NZ_JAJFEN010000062.1"/>
</dbReference>
<comment type="subunit">
    <text evidence="2">Homodimer.</text>
</comment>
<keyword evidence="3" id="KW-0963">Cytoplasm</keyword>
<evidence type="ECO:0000256" key="4">
    <source>
        <dbReference type="ARBA" id="ARBA00022723"/>
    </source>
</evidence>
<dbReference type="OrthoDB" id="9811244at2"/>
<dbReference type="GO" id="GO:0005737">
    <property type="term" value="C:cytoplasm"/>
    <property type="evidence" value="ECO:0007669"/>
    <property type="project" value="UniProtKB-SubCell"/>
</dbReference>
<evidence type="ECO:0000313" key="8">
    <source>
        <dbReference type="Proteomes" id="UP000260025"/>
    </source>
</evidence>
<sequence length="87" mass="9714">MSDERKKALQNLKTARGQIDGIIRMIEEGRYCIDISNQISASTALLKKANKHILSGHLHSCVLTAIEEQDAEEKVREIEDVIAALLK</sequence>
<protein>
    <recommendedName>
        <fullName evidence="5">Copper-sensing transcriptional repressor CsoR</fullName>
    </recommendedName>
    <alternativeName>
        <fullName evidence="6">Copper-sensitive operon repressor</fullName>
    </alternativeName>
</protein>
<dbReference type="EMBL" id="QVEV01000021">
    <property type="protein sequence ID" value="RGC14418.1"/>
    <property type="molecule type" value="Genomic_DNA"/>
</dbReference>
<dbReference type="PANTHER" id="PTHR33677:SF4">
    <property type="entry name" value="COPPER-SENSING TRANSCRIPTIONAL REPRESSOR CSOR"/>
    <property type="match status" value="1"/>
</dbReference>
<comment type="caution">
    <text evidence="7">The sequence shown here is derived from an EMBL/GenBank/DDBJ whole genome shotgun (WGS) entry which is preliminary data.</text>
</comment>
<dbReference type="Gene3D" id="1.20.58.1000">
    <property type="entry name" value="Metal-sensitive repressor, helix protomer"/>
    <property type="match status" value="1"/>
</dbReference>
<dbReference type="InterPro" id="IPR003735">
    <property type="entry name" value="Metal_Tscrpt_repr"/>
</dbReference>
<dbReference type="GO" id="GO:0003677">
    <property type="term" value="F:DNA binding"/>
    <property type="evidence" value="ECO:0007669"/>
    <property type="project" value="InterPro"/>
</dbReference>
<name>A0A3E2VTZ1_CLOIN</name>
<evidence type="ECO:0000256" key="3">
    <source>
        <dbReference type="ARBA" id="ARBA00022490"/>
    </source>
</evidence>
<dbReference type="GO" id="GO:0046872">
    <property type="term" value="F:metal ion binding"/>
    <property type="evidence" value="ECO:0007669"/>
    <property type="project" value="UniProtKB-KW"/>
</dbReference>
<dbReference type="Pfam" id="PF02583">
    <property type="entry name" value="Trns_repr_metal"/>
    <property type="match status" value="1"/>
</dbReference>
<dbReference type="PANTHER" id="PTHR33677">
    <property type="entry name" value="TRANSCRIPTIONAL REPRESSOR FRMR-RELATED"/>
    <property type="match status" value="1"/>
</dbReference>
<proteinExistence type="predicted"/>
<comment type="subcellular location">
    <subcellularLocation>
        <location evidence="1">Cytoplasm</location>
    </subcellularLocation>
</comment>
<evidence type="ECO:0000256" key="1">
    <source>
        <dbReference type="ARBA" id="ARBA00004496"/>
    </source>
</evidence>
<evidence type="ECO:0000256" key="5">
    <source>
        <dbReference type="ARBA" id="ARBA00039938"/>
    </source>
</evidence>